<comment type="caution">
    <text evidence="8">The sequence shown here is derived from an EMBL/GenBank/DDBJ whole genome shotgun (WGS) entry which is preliminary data.</text>
</comment>
<evidence type="ECO:0000256" key="5">
    <source>
        <dbReference type="ARBA" id="ARBA00023288"/>
    </source>
</evidence>
<feature type="signal peptide" evidence="7">
    <location>
        <begin position="1"/>
        <end position="25"/>
    </location>
</feature>
<evidence type="ECO:0000256" key="6">
    <source>
        <dbReference type="SAM" id="MobiDB-lite"/>
    </source>
</evidence>
<keyword evidence="1" id="KW-1003">Cell membrane</keyword>
<evidence type="ECO:0000313" key="9">
    <source>
        <dbReference type="Proteomes" id="UP000673394"/>
    </source>
</evidence>
<dbReference type="SUPFAM" id="SSF53850">
    <property type="entry name" value="Periplasmic binding protein-like II"/>
    <property type="match status" value="1"/>
</dbReference>
<sequence>MNKKLRNRSLTASVALLLAVTTACGNNSDNTNGGTNAKTNTATASETTNTNEPAQAETEAPAIDPNAKYDPPIEVTAVRYTDPTYKFKDGDTIENNVWTRAYESDLGIKIKYKWIVNGDQYGQKMNLTITSNDLPDIFQVDSVQFRQLAEGGQLEDLTQYVADYGSELTKTMIDRGTNAKSAAMYDGKLMGIPPAEDYLGGAPLLYVRTDWLKKLNLPEPKTMDDFIAIAEAFTTKDPDGNGKNDTYGLAASKDLFGGYPDFSGFMNGFHAYANIWIKDSSGKLVNGSTQPEMKNALAKLQELYKAGVIDKEFGVKDGGKAAELQTAGKVGMSFGAMWNPLWPLQDGVNKDPNAEWGVFPIPSVDGTPAMAQSKADFNAFWVVKKGAEHPEAIVKLFNLYNEKIVGETAEPAKFHSADGIEFFKYALLQGGFGTPQGLLSVHKNVVTALQANDAAKLTPEEKSYYDKIVLFNGGDKTNWGTNKVFGAGGSWDVIGANYVDQSLLMKSEFFGAPTPGMTDKQAILDKLVLEKFTKIILGAPISDFDQFVSDWNKLGGEQITQEVNDWYAKK</sequence>
<organism evidence="8 9">
    <name type="scientific">Paenibacillus lignilyticus</name>
    <dbReference type="NCBI Taxonomy" id="1172615"/>
    <lineage>
        <taxon>Bacteria</taxon>
        <taxon>Bacillati</taxon>
        <taxon>Bacillota</taxon>
        <taxon>Bacilli</taxon>
        <taxon>Bacillales</taxon>
        <taxon>Paenibacillaceae</taxon>
        <taxon>Paenibacillus</taxon>
    </lineage>
</organism>
<proteinExistence type="predicted"/>
<evidence type="ECO:0000256" key="4">
    <source>
        <dbReference type="ARBA" id="ARBA00023139"/>
    </source>
</evidence>
<evidence type="ECO:0000256" key="1">
    <source>
        <dbReference type="ARBA" id="ARBA00022475"/>
    </source>
</evidence>
<dbReference type="EMBL" id="JAGKSP010000019">
    <property type="protein sequence ID" value="MBP3966503.1"/>
    <property type="molecule type" value="Genomic_DNA"/>
</dbReference>
<keyword evidence="4" id="KW-0564">Palmitate</keyword>
<feature type="region of interest" description="Disordered" evidence="6">
    <location>
        <begin position="25"/>
        <end position="69"/>
    </location>
</feature>
<gene>
    <name evidence="8" type="ORF">I8J30_27795</name>
</gene>
<dbReference type="PANTHER" id="PTHR43649">
    <property type="entry name" value="ARABINOSE-BINDING PROTEIN-RELATED"/>
    <property type="match status" value="1"/>
</dbReference>
<keyword evidence="3" id="KW-0472">Membrane</keyword>
<dbReference type="CDD" id="cd13580">
    <property type="entry name" value="PBP2_AlgQ_like_1"/>
    <property type="match status" value="1"/>
</dbReference>
<name>A0ABS5CKW1_9BACL</name>
<evidence type="ECO:0000256" key="2">
    <source>
        <dbReference type="ARBA" id="ARBA00022729"/>
    </source>
</evidence>
<dbReference type="PANTHER" id="PTHR43649:SF33">
    <property type="entry name" value="POLYGALACTURONAN_RHAMNOGALACTURONAN-BINDING PROTEIN YTCQ"/>
    <property type="match status" value="1"/>
</dbReference>
<keyword evidence="9" id="KW-1185">Reference proteome</keyword>
<keyword evidence="2 7" id="KW-0732">Signal</keyword>
<feature type="chain" id="PRO_5047133198" evidence="7">
    <location>
        <begin position="26"/>
        <end position="570"/>
    </location>
</feature>
<protein>
    <submittedName>
        <fullName evidence="8">Extracellular solute-binding protein</fullName>
    </submittedName>
</protein>
<evidence type="ECO:0000256" key="3">
    <source>
        <dbReference type="ARBA" id="ARBA00023136"/>
    </source>
</evidence>
<keyword evidence="5" id="KW-0449">Lipoprotein</keyword>
<dbReference type="RefSeq" id="WP_210663752.1">
    <property type="nucleotide sequence ID" value="NZ_JAGKSP010000019.1"/>
</dbReference>
<dbReference type="Gene3D" id="3.40.190.10">
    <property type="entry name" value="Periplasmic binding protein-like II"/>
    <property type="match status" value="3"/>
</dbReference>
<accession>A0ABS5CKW1</accession>
<dbReference type="Pfam" id="PF01547">
    <property type="entry name" value="SBP_bac_1"/>
    <property type="match status" value="1"/>
</dbReference>
<dbReference type="InterPro" id="IPR006059">
    <property type="entry name" value="SBP"/>
</dbReference>
<reference evidence="8 9" key="1">
    <citation type="submission" date="2021-04" db="EMBL/GenBank/DDBJ databases">
        <title>Paenibacillus sp. DLE-14 whole genome sequence.</title>
        <authorList>
            <person name="Ham Y.J."/>
        </authorList>
    </citation>
    <scope>NUCLEOTIDE SEQUENCE [LARGE SCALE GENOMIC DNA]</scope>
    <source>
        <strain evidence="8 9">DLE-14</strain>
    </source>
</reference>
<feature type="compositionally biased region" description="Low complexity" evidence="6">
    <location>
        <begin position="25"/>
        <end position="52"/>
    </location>
</feature>
<dbReference type="Proteomes" id="UP000673394">
    <property type="component" value="Unassembled WGS sequence"/>
</dbReference>
<dbReference type="PROSITE" id="PS51257">
    <property type="entry name" value="PROKAR_LIPOPROTEIN"/>
    <property type="match status" value="1"/>
</dbReference>
<dbReference type="InterPro" id="IPR050490">
    <property type="entry name" value="Bact_solute-bd_prot1"/>
</dbReference>
<evidence type="ECO:0000256" key="7">
    <source>
        <dbReference type="SAM" id="SignalP"/>
    </source>
</evidence>
<evidence type="ECO:0000313" key="8">
    <source>
        <dbReference type="EMBL" id="MBP3966503.1"/>
    </source>
</evidence>